<organism evidence="1 2">
    <name type="scientific">Mycobacterium phage Bipper</name>
    <dbReference type="NCBI Taxonomy" id="1805457"/>
    <lineage>
        <taxon>Viruses</taxon>
        <taxon>Duplodnaviria</taxon>
        <taxon>Heunggongvirae</taxon>
        <taxon>Uroviricota</taxon>
        <taxon>Caudoviricetes</taxon>
        <taxon>Bippervirus</taxon>
        <taxon>Bippervirus bipper</taxon>
    </lineage>
</organism>
<accession>A0A142F2I4</accession>
<dbReference type="KEGG" id="vg:29125777"/>
<sequence length="78" mass="8349">MIVAALGLAAALLVIGLKAQEPVVIAMGGVLVLVAIYWAVRDEIACRGETFGACGVRGCRRCRPLFDRDNRHIPGSDR</sequence>
<dbReference type="RefSeq" id="YP_009303203.1">
    <property type="nucleotide sequence ID" value="NC_031253.1"/>
</dbReference>
<dbReference type="EMBL" id="KU728633">
    <property type="protein sequence ID" value="AMQ66991.1"/>
    <property type="molecule type" value="Genomic_DNA"/>
</dbReference>
<proteinExistence type="predicted"/>
<reference evidence="2" key="1">
    <citation type="submission" date="2016-02" db="EMBL/GenBank/DDBJ databases">
        <authorList>
            <person name="Isern S."/>
            <person name="Barcellona C.M."/>
            <person name="Dozier K.D."/>
            <person name="Faust J.M."/>
            <person name="Fedrick A.J."/>
            <person name="Gagliardi L.E."/>
            <person name="Gatt S.M."/>
            <person name="Gleason P.S."/>
            <person name="Gomez E.A."/>
            <person name="Hoffman A.M."/>
            <person name="Jenkins M."/>
            <person name="Jones M.J."/>
            <person name="Lang J.F."/>
            <person name="Lequay S.M."/>
            <person name="Mars P.J."/>
            <person name="Mtchedlidze N."/>
            <person name="Osking Z.B."/>
            <person name="Paul L.M."/>
            <person name="Pica A.N."/>
            <person name="Robison M.D."/>
            <person name="Rodriguez D."/>
            <person name="Rosales K.A."/>
            <person name="Saravis L.E."/>
            <person name="Sisson B.M."/>
            <person name="Tan A.L."/>
            <person name="Voltaire R."/>
            <person name="Michael S.F."/>
            <person name="Warner M.H."/>
            <person name="Bradley K.W."/>
            <person name="Asai D.J."/>
            <person name="Bowman C.A."/>
            <person name="Russell D.A."/>
            <person name="Pope W.H."/>
            <person name="Jacobs-Sera D."/>
            <person name="Hendrix R.W."/>
            <person name="Hatfull G.F."/>
        </authorList>
    </citation>
    <scope>NUCLEOTIDE SEQUENCE [LARGE SCALE GENOMIC DNA]</scope>
</reference>
<dbReference type="Proteomes" id="UP000201826">
    <property type="component" value="Segment"/>
</dbReference>
<dbReference type="GeneID" id="29125777"/>
<protein>
    <submittedName>
        <fullName evidence="1">Uncharacterized protein</fullName>
    </submittedName>
</protein>
<evidence type="ECO:0000313" key="1">
    <source>
        <dbReference type="EMBL" id="AMQ66991.1"/>
    </source>
</evidence>
<gene>
    <name evidence="1" type="primary">56</name>
    <name evidence="1" type="ORF">SEA_BIPPER_56</name>
</gene>
<keyword evidence="2" id="KW-1185">Reference proteome</keyword>
<name>A0A142F2I4_9CAUD</name>
<evidence type="ECO:0000313" key="2">
    <source>
        <dbReference type="Proteomes" id="UP000201826"/>
    </source>
</evidence>